<dbReference type="AlphaFoldDB" id="A0A0D6PFU4"/>
<comment type="similarity">
    <text evidence="8">In the C-terminal section; belongs to the anthranilate phosphoribosyltransferase family.</text>
</comment>
<dbReference type="Pfam" id="PF02885">
    <property type="entry name" value="Glycos_trans_3N"/>
    <property type="match status" value="1"/>
</dbReference>
<dbReference type="SUPFAM" id="SSF47648">
    <property type="entry name" value="Nucleoside phosphorylase/phosphoribosyltransferase N-terminal domain"/>
    <property type="match status" value="1"/>
</dbReference>
<sequence length="337" mass="34198">MSTSLKPVLARLGKGESLSAAEAEAAFGVVMDGQATPAQIGGMLMAMRARGETVPELTGAVTALRQRMTRIEAPEGAMDVCGTGGDGAASLNISTATTFVLAACGVPVAKHGNKALSSRSGAADVLGALGVAIEPPLARLSEILRDVGCVFLFAPRHHPALRHAAPVRVELGTRTLLNLTGPMANPAGVTRQLMGVYDPAWLRPVAETLRDLGTEAAWVVHGGGMDELVLEGENDVVALRSGGIQAFTVTAADAGLEVSPAVALKGGDASYNAAALLALLRGEAGAYRDTVLLNAAAALMVAGRAETLPQGVSLAATAIDEGAALAVLERLKSVSGE</sequence>
<evidence type="ECO:0000256" key="8">
    <source>
        <dbReference type="ARBA" id="ARBA00061188"/>
    </source>
</evidence>
<evidence type="ECO:0000256" key="3">
    <source>
        <dbReference type="ARBA" id="ARBA00022676"/>
    </source>
</evidence>
<comment type="cofactor">
    <cofactor evidence="9">
        <name>Mg(2+)</name>
        <dbReference type="ChEBI" id="CHEBI:18420"/>
    </cofactor>
    <text evidence="9">Binds 2 magnesium ions per monomer.</text>
</comment>
<dbReference type="EC" id="2.4.2.18" evidence="9"/>
<dbReference type="InterPro" id="IPR000312">
    <property type="entry name" value="Glycosyl_Trfase_fam3"/>
</dbReference>
<dbReference type="UniPathway" id="UPA00035">
    <property type="reaction ID" value="UER00041"/>
</dbReference>
<feature type="binding site" evidence="9">
    <location>
        <begin position="110"/>
        <end position="118"/>
    </location>
    <ligand>
        <name>5-phospho-alpha-D-ribose 1-diphosphate</name>
        <dbReference type="ChEBI" id="CHEBI:58017"/>
    </ligand>
</feature>
<feature type="binding site" evidence="9">
    <location>
        <position position="122"/>
    </location>
    <ligand>
        <name>5-phospho-alpha-D-ribose 1-diphosphate</name>
        <dbReference type="ChEBI" id="CHEBI:58017"/>
    </ligand>
</feature>
<dbReference type="EMBL" id="BANC01000040">
    <property type="protein sequence ID" value="GAN80226.1"/>
    <property type="molecule type" value="Genomic_DNA"/>
</dbReference>
<keyword evidence="4 9" id="KW-0808">Transferase</keyword>
<keyword evidence="9" id="KW-0479">Metal-binding</keyword>
<dbReference type="GO" id="GO:0004048">
    <property type="term" value="F:anthranilate phosphoribosyltransferase activity"/>
    <property type="evidence" value="ECO:0007669"/>
    <property type="project" value="UniProtKB-UniRule"/>
</dbReference>
<keyword evidence="5 9" id="KW-0822">Tryptophan biosynthesis</keyword>
<dbReference type="InterPro" id="IPR005940">
    <property type="entry name" value="Anthranilate_Pribosyl_Tfrase"/>
</dbReference>
<dbReference type="InterPro" id="IPR017459">
    <property type="entry name" value="Glycosyl_Trfase_fam3_N_dom"/>
</dbReference>
<gene>
    <name evidence="9" type="primary">trpD</name>
    <name evidence="12" type="ORF">Aam_040_054</name>
</gene>
<comment type="subunit">
    <text evidence="9">Homodimer.</text>
</comment>
<keyword evidence="13" id="KW-1185">Reference proteome</keyword>
<evidence type="ECO:0000256" key="4">
    <source>
        <dbReference type="ARBA" id="ARBA00022679"/>
    </source>
</evidence>
<feature type="binding site" evidence="9">
    <location>
        <position position="227"/>
    </location>
    <ligand>
        <name>Mg(2+)</name>
        <dbReference type="ChEBI" id="CHEBI:18420"/>
        <label>1</label>
    </ligand>
</feature>
<comment type="similarity">
    <text evidence="9">Belongs to the anthranilate phosphoribosyltransferase family.</text>
</comment>
<proteinExistence type="inferred from homology"/>
<keyword evidence="6 9" id="KW-0057">Aromatic amino acid biosynthesis</keyword>
<dbReference type="GO" id="GO:0005829">
    <property type="term" value="C:cytosol"/>
    <property type="evidence" value="ECO:0007669"/>
    <property type="project" value="TreeGrafter"/>
</dbReference>
<feature type="domain" description="Glycosyl transferase family 3" evidence="10">
    <location>
        <begin position="77"/>
        <end position="325"/>
    </location>
</feature>
<evidence type="ECO:0000313" key="13">
    <source>
        <dbReference type="Proteomes" id="UP000032668"/>
    </source>
</evidence>
<dbReference type="GO" id="GO:0000287">
    <property type="term" value="F:magnesium ion binding"/>
    <property type="evidence" value="ECO:0007669"/>
    <property type="project" value="UniProtKB-UniRule"/>
</dbReference>
<dbReference type="RefSeq" id="WP_048878651.1">
    <property type="nucleotide sequence ID" value="NZ_BANC01000040.1"/>
</dbReference>
<feature type="binding site" evidence="9">
    <location>
        <position position="90"/>
    </location>
    <ligand>
        <name>5-phospho-alpha-D-ribose 1-diphosphate</name>
        <dbReference type="ChEBI" id="CHEBI:58017"/>
    </ligand>
</feature>
<feature type="binding site" evidence="9">
    <location>
        <begin position="85"/>
        <end position="86"/>
    </location>
    <ligand>
        <name>5-phospho-alpha-D-ribose 1-diphosphate</name>
        <dbReference type="ChEBI" id="CHEBI:58017"/>
    </ligand>
</feature>
<evidence type="ECO:0000256" key="7">
    <source>
        <dbReference type="ARBA" id="ARBA00052328"/>
    </source>
</evidence>
<dbReference type="NCBIfam" id="TIGR01245">
    <property type="entry name" value="trpD"/>
    <property type="match status" value="1"/>
</dbReference>
<dbReference type="InterPro" id="IPR035902">
    <property type="entry name" value="Nuc_phospho_transferase"/>
</dbReference>
<name>A0A0D6PFU4_9PROT</name>
<comment type="pathway">
    <text evidence="1 9">Amino-acid biosynthesis; L-tryptophan biosynthesis; L-tryptophan from chorismate: step 2/5.</text>
</comment>
<keyword evidence="2 9" id="KW-0028">Amino-acid biosynthesis</keyword>
<evidence type="ECO:0000259" key="11">
    <source>
        <dbReference type="Pfam" id="PF02885"/>
    </source>
</evidence>
<evidence type="ECO:0000259" key="10">
    <source>
        <dbReference type="Pfam" id="PF00591"/>
    </source>
</evidence>
<feature type="binding site" evidence="9">
    <location>
        <position position="94"/>
    </location>
    <ligand>
        <name>Mg(2+)</name>
        <dbReference type="ChEBI" id="CHEBI:18420"/>
        <label>1</label>
    </ligand>
</feature>
<keyword evidence="9" id="KW-0460">Magnesium</keyword>
<dbReference type="Proteomes" id="UP000032668">
    <property type="component" value="Unassembled WGS sequence"/>
</dbReference>
<dbReference type="Gene3D" id="3.40.1030.10">
    <property type="entry name" value="Nucleoside phosphorylase/phosphoribosyltransferase catalytic domain"/>
    <property type="match status" value="1"/>
</dbReference>
<dbReference type="OrthoDB" id="9806430at2"/>
<feature type="binding site" evidence="9">
    <location>
        <position position="82"/>
    </location>
    <ligand>
        <name>anthranilate</name>
        <dbReference type="ChEBI" id="CHEBI:16567"/>
        <label>1</label>
    </ligand>
</feature>
<comment type="caution">
    <text evidence="9">Lacks conserved residue(s) required for the propagation of feature annotation.</text>
</comment>
<evidence type="ECO:0000256" key="1">
    <source>
        <dbReference type="ARBA" id="ARBA00004907"/>
    </source>
</evidence>
<dbReference type="PANTHER" id="PTHR43285:SF2">
    <property type="entry name" value="ANTHRANILATE PHOSPHORIBOSYLTRANSFERASE"/>
    <property type="match status" value="1"/>
</dbReference>
<dbReference type="Gene3D" id="1.20.970.10">
    <property type="entry name" value="Transferase, Pyrimidine Nucleoside Phosphorylase, Chain C"/>
    <property type="match status" value="1"/>
</dbReference>
<dbReference type="STRING" id="1120923.SAMN02746095_02773"/>
<comment type="catalytic activity">
    <reaction evidence="7 9">
        <text>N-(5-phospho-beta-D-ribosyl)anthranilate + diphosphate = 5-phospho-alpha-D-ribose 1-diphosphate + anthranilate</text>
        <dbReference type="Rhea" id="RHEA:11768"/>
        <dbReference type="ChEBI" id="CHEBI:16567"/>
        <dbReference type="ChEBI" id="CHEBI:18277"/>
        <dbReference type="ChEBI" id="CHEBI:33019"/>
        <dbReference type="ChEBI" id="CHEBI:58017"/>
        <dbReference type="EC" id="2.4.2.18"/>
    </reaction>
</comment>
<feature type="binding site" evidence="9">
    <location>
        <position position="226"/>
    </location>
    <ligand>
        <name>Mg(2+)</name>
        <dbReference type="ChEBI" id="CHEBI:18420"/>
        <label>2</label>
    </ligand>
</feature>
<dbReference type="SUPFAM" id="SSF52418">
    <property type="entry name" value="Nucleoside phosphorylase/phosphoribosyltransferase catalytic domain"/>
    <property type="match status" value="1"/>
</dbReference>
<protein>
    <recommendedName>
        <fullName evidence="9">Anthranilate phosphoribosyltransferase</fullName>
        <ecNumber evidence="9">2.4.2.18</ecNumber>
    </recommendedName>
</protein>
<feature type="binding site" evidence="9">
    <location>
        <position position="227"/>
    </location>
    <ligand>
        <name>Mg(2+)</name>
        <dbReference type="ChEBI" id="CHEBI:18420"/>
        <label>2</label>
    </ligand>
</feature>
<feature type="binding site" evidence="9">
    <location>
        <begin position="92"/>
        <end position="95"/>
    </location>
    <ligand>
        <name>5-phospho-alpha-D-ribose 1-diphosphate</name>
        <dbReference type="ChEBI" id="CHEBI:58017"/>
    </ligand>
</feature>
<dbReference type="InterPro" id="IPR036320">
    <property type="entry name" value="Glycosyl_Trfase_fam3_N_dom_sf"/>
</dbReference>
<dbReference type="HAMAP" id="MF_00211">
    <property type="entry name" value="TrpD"/>
    <property type="match status" value="1"/>
</dbReference>
<evidence type="ECO:0000313" key="12">
    <source>
        <dbReference type="EMBL" id="GAN80226.1"/>
    </source>
</evidence>
<comment type="function">
    <text evidence="9">Catalyzes the transfer of the phosphoribosyl group of 5-phosphorylribose-1-pyrophosphate (PRPP) to anthranilate to yield N-(5'-phosphoribosyl)-anthranilate (PRA).</text>
</comment>
<accession>A0A0D6PFU4</accession>
<feature type="binding site" evidence="9">
    <location>
        <position position="82"/>
    </location>
    <ligand>
        <name>5-phospho-alpha-D-ribose 1-diphosphate</name>
        <dbReference type="ChEBI" id="CHEBI:58017"/>
    </ligand>
</feature>
<feature type="domain" description="Glycosyl transferase family 3 N-terminal" evidence="11">
    <location>
        <begin position="6"/>
        <end position="67"/>
    </location>
</feature>
<reference evidence="12 13" key="1">
    <citation type="submission" date="2012-11" db="EMBL/GenBank/DDBJ databases">
        <title>Whole genome sequence of Acidocella aminolytica 101 = DSM 11237.</title>
        <authorList>
            <person name="Azuma Y."/>
            <person name="Higashiura N."/>
            <person name="Hirakawa H."/>
            <person name="Matsushita K."/>
        </authorList>
    </citation>
    <scope>NUCLEOTIDE SEQUENCE [LARGE SCALE GENOMIC DNA]</scope>
    <source>
        <strain evidence="13">101 / DSM 11237</strain>
    </source>
</reference>
<evidence type="ECO:0000256" key="2">
    <source>
        <dbReference type="ARBA" id="ARBA00022605"/>
    </source>
</evidence>
<comment type="caution">
    <text evidence="12">The sequence shown here is derived from an EMBL/GenBank/DDBJ whole genome shotgun (WGS) entry which is preliminary data.</text>
</comment>
<evidence type="ECO:0000256" key="5">
    <source>
        <dbReference type="ARBA" id="ARBA00022822"/>
    </source>
</evidence>
<evidence type="ECO:0000256" key="9">
    <source>
        <dbReference type="HAMAP-Rule" id="MF_00211"/>
    </source>
</evidence>
<feature type="binding site" evidence="9">
    <location>
        <position position="168"/>
    </location>
    <ligand>
        <name>anthranilate</name>
        <dbReference type="ChEBI" id="CHEBI:16567"/>
        <label>2</label>
    </ligand>
</feature>
<dbReference type="Pfam" id="PF00591">
    <property type="entry name" value="Glycos_transf_3"/>
    <property type="match status" value="1"/>
</dbReference>
<keyword evidence="3 9" id="KW-0328">Glycosyltransferase</keyword>
<evidence type="ECO:0000256" key="6">
    <source>
        <dbReference type="ARBA" id="ARBA00023141"/>
    </source>
</evidence>
<dbReference type="FunFam" id="3.40.1030.10:FF:000002">
    <property type="entry name" value="Anthranilate phosphoribosyltransferase"/>
    <property type="match status" value="1"/>
</dbReference>
<dbReference type="PANTHER" id="PTHR43285">
    <property type="entry name" value="ANTHRANILATE PHOSPHORIBOSYLTRANSFERASE"/>
    <property type="match status" value="1"/>
</dbReference>
<dbReference type="GO" id="GO:0000162">
    <property type="term" value="P:L-tryptophan biosynthetic process"/>
    <property type="evidence" value="ECO:0007669"/>
    <property type="project" value="UniProtKB-UniRule"/>
</dbReference>
<feature type="binding site" evidence="9">
    <location>
        <position position="113"/>
    </location>
    <ligand>
        <name>anthranilate</name>
        <dbReference type="ChEBI" id="CHEBI:16567"/>
        <label>1</label>
    </ligand>
</feature>
<organism evidence="12 13">
    <name type="scientific">Acidocella aminolytica 101 = DSM 11237</name>
    <dbReference type="NCBI Taxonomy" id="1120923"/>
    <lineage>
        <taxon>Bacteria</taxon>
        <taxon>Pseudomonadati</taxon>
        <taxon>Pseudomonadota</taxon>
        <taxon>Alphaproteobacteria</taxon>
        <taxon>Acetobacterales</taxon>
        <taxon>Acidocellaceae</taxon>
        <taxon>Acidocella</taxon>
    </lineage>
</organism>